<organism evidence="3 4">
    <name type="scientific">Lacrimispora saccharolytica (strain ATCC 35040 / DSM 2544 / NRCC 2533 / WM1)</name>
    <name type="common">Clostridium saccharolyticum</name>
    <dbReference type="NCBI Taxonomy" id="610130"/>
    <lineage>
        <taxon>Bacteria</taxon>
        <taxon>Bacillati</taxon>
        <taxon>Bacillota</taxon>
        <taxon>Clostridia</taxon>
        <taxon>Lachnospirales</taxon>
        <taxon>Lachnospiraceae</taxon>
        <taxon>Lacrimispora</taxon>
    </lineage>
</organism>
<feature type="coiled-coil region" evidence="1">
    <location>
        <begin position="53"/>
        <end position="87"/>
    </location>
</feature>
<evidence type="ECO:0000313" key="3">
    <source>
        <dbReference type="EMBL" id="ADL03383.1"/>
    </source>
</evidence>
<dbReference type="PaxDb" id="610130-Closa_0758"/>
<feature type="region of interest" description="Disordered" evidence="2">
    <location>
        <begin position="113"/>
        <end position="140"/>
    </location>
</feature>
<evidence type="ECO:0000256" key="1">
    <source>
        <dbReference type="SAM" id="Coils"/>
    </source>
</evidence>
<feature type="compositionally biased region" description="Polar residues" evidence="2">
    <location>
        <begin position="119"/>
        <end position="130"/>
    </location>
</feature>
<keyword evidence="4" id="KW-1185">Reference proteome</keyword>
<dbReference type="Proteomes" id="UP000001662">
    <property type="component" value="Chromosome"/>
</dbReference>
<evidence type="ECO:0000256" key="2">
    <source>
        <dbReference type="SAM" id="MobiDB-lite"/>
    </source>
</evidence>
<sequence length="190" mass="20318">MADISQEVQKFRDAVKGEEVRGSMISLAIKVNADGENALAQVAQQVTRIDGIAADATQTLNNANAAIQEANTAIDTANATIIEAQNTLAEGVQQVQQAAGSANLAESWAIGNKGIRPGENSNNSKYFSEQSKADADRAKQEADRAAQYSAVVAPTFHIDWDTMELVQDTQGTGIVFTLDENKVLSFEFVN</sequence>
<dbReference type="KEGG" id="csh:Closa_0758"/>
<protein>
    <submittedName>
        <fullName evidence="3">Uncharacterized protein</fullName>
    </submittedName>
</protein>
<proteinExistence type="predicted"/>
<feature type="compositionally biased region" description="Basic and acidic residues" evidence="2">
    <location>
        <begin position="131"/>
        <end position="140"/>
    </location>
</feature>
<dbReference type="STRING" id="610130.Closa_0758"/>
<reference evidence="3" key="1">
    <citation type="submission" date="2010-07" db="EMBL/GenBank/DDBJ databases">
        <title>Complete sequence of Clostridium saccharolyticum WM1.</title>
        <authorList>
            <consortium name="US DOE Joint Genome Institute"/>
            <person name="Lucas S."/>
            <person name="Copeland A."/>
            <person name="Lapidus A."/>
            <person name="Cheng J.-F."/>
            <person name="Bruce D."/>
            <person name="Goodwin L."/>
            <person name="Pitluck S."/>
            <person name="Chertkov O."/>
            <person name="Detter J.C."/>
            <person name="Han C."/>
            <person name="Tapia R."/>
            <person name="Land M."/>
            <person name="Hauser L."/>
            <person name="Chang Y.-J."/>
            <person name="Jeffries C."/>
            <person name="Kyrpides N."/>
            <person name="Ivanova N."/>
            <person name="Mikhailova N."/>
            <person name="Mouttaki H."/>
            <person name="Lin L."/>
            <person name="Zhou J."/>
            <person name="Hemme C.L."/>
            <person name="Woyke T."/>
        </authorList>
    </citation>
    <scope>NUCLEOTIDE SEQUENCE [LARGE SCALE GENOMIC DNA]</scope>
    <source>
        <strain evidence="3">WM1</strain>
    </source>
</reference>
<dbReference type="EMBL" id="CP002109">
    <property type="protein sequence ID" value="ADL03383.1"/>
    <property type="molecule type" value="Genomic_DNA"/>
</dbReference>
<dbReference type="HOGENOM" id="CLU_1425777_0_0_9"/>
<dbReference type="AlphaFoldDB" id="D9R5H7"/>
<name>D9R5H7_LACSW</name>
<accession>D9R5H7</accession>
<keyword evidence="1" id="KW-0175">Coiled coil</keyword>
<dbReference type="OrthoDB" id="2063302at2"/>
<gene>
    <name evidence="3" type="ordered locus">Closa_0758</name>
</gene>
<dbReference type="RefSeq" id="WP_013271478.1">
    <property type="nucleotide sequence ID" value="NC_014376.1"/>
</dbReference>
<evidence type="ECO:0000313" key="4">
    <source>
        <dbReference type="Proteomes" id="UP000001662"/>
    </source>
</evidence>